<protein>
    <submittedName>
        <fullName evidence="2">Putative ATPase/DNA-binding CsgD family transcriptional regulator</fullName>
    </submittedName>
</protein>
<keyword evidence="2" id="KW-0238">DNA-binding</keyword>
<dbReference type="SUPFAM" id="SSF52540">
    <property type="entry name" value="P-loop containing nucleoside triphosphate hydrolases"/>
    <property type="match status" value="1"/>
</dbReference>
<dbReference type="AlphaFoldDB" id="A0A7Y9KGV6"/>
<dbReference type="Pfam" id="PF00196">
    <property type="entry name" value="GerE"/>
    <property type="match status" value="1"/>
</dbReference>
<sequence>MGSLPWDDISAREAEVLAAVRVHQTNAQIANRLHISVRTVESHVSALLRKSGACDRRELAELAGQAADLEPPPDEATLPEARTSFVGRVGEIEAARAALSTSRLVTLTGPGGVGKTRLALTAAGAVATRFPAGVVYVDLVPVPAGQVVPAVASVLGVTERPPRPLLDSVADRVRRRAMLLVLDNCEHVLDDVGGLVETLLRAGRQLRVLTTSRERLGVAGEEAHAVPPLPLGSDAEVLFHDRARGVDRAFTAAPALVTAACARLDGLPLAIELAAARAAAIGIDGLLTALQDQLQAVVGARGGEARHHSLRDVLGWSHDLLDPAERALFRRLSVFAAGFDLDAAVAVSPRERPSTVAHLLGRLVEKSLVTQQLGAGPGSRWRLLETVRAFAVERFNESEGREEVLHAHLEWAGRIAVELEGRLDENDWPARFDEVVDDLRAAFARTEPVPDPVAHRLGRALARLTFARGSFVESRTHYRAAAERATTADAAVRDLRSASEAAQSLADGDEAFDLLLAGHDRAADERDRAVMLALAVILANRFAGDFRHPVPAARRAELLRRAVRTRDDDDLELGALLAAARAWQAGAPRLEPDRDLADVAIQAAHETGDPILIQGALDCANVAAARQGRLRKAYRIARERLDLLPALGRHRPGEGIEKFDLFHSVSMCALAVGDLPGALAIAARATEEDPVNGDYPFVSRLKFLAPLTLSGRFDEAIQLGETAFAEWREAGSPLLAWLSPSVAMLGLAAGLRGDGDGGRWRARTLEFAGVTEPRRSPSLAACTAFVEARLAVHTGRTTDAAHLVHNAFEEFTEPWYRAYANAAGAELAVLAGLPDADKRLEQAERIAGENDWAAACAARARGRLTGDRAAIRESIAIWDRIGARFELACTR</sequence>
<evidence type="ECO:0000313" key="3">
    <source>
        <dbReference type="Proteomes" id="UP000591272"/>
    </source>
</evidence>
<keyword evidence="3" id="KW-1185">Reference proteome</keyword>
<dbReference type="SMART" id="SM00421">
    <property type="entry name" value="HTH_LUXR"/>
    <property type="match status" value="1"/>
</dbReference>
<dbReference type="Proteomes" id="UP000591272">
    <property type="component" value="Unassembled WGS sequence"/>
</dbReference>
<dbReference type="PANTHER" id="PTHR47691">
    <property type="entry name" value="REGULATOR-RELATED"/>
    <property type="match status" value="1"/>
</dbReference>
<dbReference type="Pfam" id="PF25872">
    <property type="entry name" value="HTH_77"/>
    <property type="match status" value="1"/>
</dbReference>
<dbReference type="InterPro" id="IPR058852">
    <property type="entry name" value="HTH_77"/>
</dbReference>
<dbReference type="SUPFAM" id="SSF46894">
    <property type="entry name" value="C-terminal effector domain of the bipartite response regulators"/>
    <property type="match status" value="1"/>
</dbReference>
<dbReference type="GO" id="GO:0003677">
    <property type="term" value="F:DNA binding"/>
    <property type="evidence" value="ECO:0007669"/>
    <property type="project" value="UniProtKB-KW"/>
</dbReference>
<dbReference type="CDD" id="cd06170">
    <property type="entry name" value="LuxR_C_like"/>
    <property type="match status" value="1"/>
</dbReference>
<dbReference type="PROSITE" id="PS50043">
    <property type="entry name" value="HTH_LUXR_2"/>
    <property type="match status" value="1"/>
</dbReference>
<gene>
    <name evidence="2" type="ORF">BJ999_007177</name>
</gene>
<name>A0A7Y9KGV6_9ACTN</name>
<dbReference type="InterPro" id="IPR036388">
    <property type="entry name" value="WH-like_DNA-bd_sf"/>
</dbReference>
<feature type="domain" description="HTH luxR-type" evidence="1">
    <location>
        <begin position="2"/>
        <end position="67"/>
    </location>
</feature>
<reference evidence="2 3" key="1">
    <citation type="submission" date="2020-07" db="EMBL/GenBank/DDBJ databases">
        <title>Sequencing the genomes of 1000 actinobacteria strains.</title>
        <authorList>
            <person name="Klenk H.-P."/>
        </authorList>
    </citation>
    <scope>NUCLEOTIDE SEQUENCE [LARGE SCALE GENOMIC DNA]</scope>
    <source>
        <strain evidence="2 3">DSM 43461</strain>
    </source>
</reference>
<accession>A0A7Y9KGV6</accession>
<comment type="caution">
    <text evidence="2">The sequence shown here is derived from an EMBL/GenBank/DDBJ whole genome shotgun (WGS) entry which is preliminary data.</text>
</comment>
<dbReference type="PANTHER" id="PTHR47691:SF3">
    <property type="entry name" value="HTH-TYPE TRANSCRIPTIONAL REGULATOR RV0890C-RELATED"/>
    <property type="match status" value="1"/>
</dbReference>
<dbReference type="InterPro" id="IPR027417">
    <property type="entry name" value="P-loop_NTPase"/>
</dbReference>
<dbReference type="InterPro" id="IPR016032">
    <property type="entry name" value="Sig_transdc_resp-reg_C-effctor"/>
</dbReference>
<dbReference type="Gene3D" id="3.40.50.300">
    <property type="entry name" value="P-loop containing nucleotide triphosphate hydrolases"/>
    <property type="match status" value="1"/>
</dbReference>
<dbReference type="GO" id="GO:0006355">
    <property type="term" value="P:regulation of DNA-templated transcription"/>
    <property type="evidence" value="ECO:0007669"/>
    <property type="project" value="InterPro"/>
</dbReference>
<proteinExistence type="predicted"/>
<dbReference type="RefSeq" id="WP_179837348.1">
    <property type="nucleotide sequence ID" value="NZ_BMRD01000002.1"/>
</dbReference>
<dbReference type="PRINTS" id="PR00364">
    <property type="entry name" value="DISEASERSIST"/>
</dbReference>
<organism evidence="2 3">
    <name type="scientific">Actinomadura citrea</name>
    <dbReference type="NCBI Taxonomy" id="46158"/>
    <lineage>
        <taxon>Bacteria</taxon>
        <taxon>Bacillati</taxon>
        <taxon>Actinomycetota</taxon>
        <taxon>Actinomycetes</taxon>
        <taxon>Streptosporangiales</taxon>
        <taxon>Thermomonosporaceae</taxon>
        <taxon>Actinomadura</taxon>
    </lineage>
</organism>
<dbReference type="Gene3D" id="1.10.10.10">
    <property type="entry name" value="Winged helix-like DNA-binding domain superfamily/Winged helix DNA-binding domain"/>
    <property type="match status" value="1"/>
</dbReference>
<dbReference type="InterPro" id="IPR000792">
    <property type="entry name" value="Tscrpt_reg_LuxR_C"/>
</dbReference>
<dbReference type="EMBL" id="JACCBT010000001">
    <property type="protein sequence ID" value="NYE16881.1"/>
    <property type="molecule type" value="Genomic_DNA"/>
</dbReference>
<evidence type="ECO:0000313" key="2">
    <source>
        <dbReference type="EMBL" id="NYE16881.1"/>
    </source>
</evidence>
<evidence type="ECO:0000259" key="1">
    <source>
        <dbReference type="PROSITE" id="PS50043"/>
    </source>
</evidence>